<protein>
    <submittedName>
        <fullName evidence="1">Uncharacterized protein</fullName>
    </submittedName>
</protein>
<dbReference type="EMBL" id="PNHG01000011">
    <property type="protein sequence ID" value="PMC64051.1"/>
    <property type="molecule type" value="Genomic_DNA"/>
</dbReference>
<reference evidence="1 2" key="1">
    <citation type="submission" date="2017-09" db="EMBL/GenBank/DDBJ databases">
        <title>Bacterial strain isolated from the female urinary microbiota.</title>
        <authorList>
            <person name="Thomas-White K."/>
            <person name="Kumar N."/>
            <person name="Forster S."/>
            <person name="Putonti C."/>
            <person name="Lawley T."/>
            <person name="Wolfe A.J."/>
        </authorList>
    </citation>
    <scope>NUCLEOTIDE SEQUENCE [LARGE SCALE GENOMIC DNA]</scope>
    <source>
        <strain evidence="1 2">UMB0792</strain>
    </source>
</reference>
<evidence type="ECO:0000313" key="1">
    <source>
        <dbReference type="EMBL" id="PMC64051.1"/>
    </source>
</evidence>
<keyword evidence="2" id="KW-1185">Reference proteome</keyword>
<accession>A0A2N6T3Z6</accession>
<organism evidence="1 2">
    <name type="scientific">Corynebacterium tuscaniense</name>
    <dbReference type="NCBI Taxonomy" id="302449"/>
    <lineage>
        <taxon>Bacteria</taxon>
        <taxon>Bacillati</taxon>
        <taxon>Actinomycetota</taxon>
        <taxon>Actinomycetes</taxon>
        <taxon>Mycobacteriales</taxon>
        <taxon>Corynebacteriaceae</taxon>
        <taxon>Corynebacterium</taxon>
    </lineage>
</organism>
<sequence length="71" mass="8356">MNYFEREFKEMAERFQRTTIKWWRPDMTLEEAYEAIRALPIDPEHAIENPTQPVNCSPLVGLRSQLSTSGE</sequence>
<proteinExistence type="predicted"/>
<name>A0A2N6T3Z6_9CORY</name>
<dbReference type="Proteomes" id="UP000235836">
    <property type="component" value="Unassembled WGS sequence"/>
</dbReference>
<evidence type="ECO:0000313" key="2">
    <source>
        <dbReference type="Proteomes" id="UP000235836"/>
    </source>
</evidence>
<dbReference type="AlphaFoldDB" id="A0A2N6T3Z6"/>
<gene>
    <name evidence="1" type="ORF">CJ203_08065</name>
</gene>
<comment type="caution">
    <text evidence="1">The sequence shown here is derived from an EMBL/GenBank/DDBJ whole genome shotgun (WGS) entry which is preliminary data.</text>
</comment>